<dbReference type="AlphaFoldDB" id="A0A6M6JSC9"/>
<dbReference type="SUPFAM" id="SSF63829">
    <property type="entry name" value="Calcium-dependent phosphotriesterase"/>
    <property type="match status" value="1"/>
</dbReference>
<proteinExistence type="inferred from homology"/>
<evidence type="ECO:0000256" key="2">
    <source>
        <dbReference type="ARBA" id="ARBA00022801"/>
    </source>
</evidence>
<evidence type="ECO:0000259" key="3">
    <source>
        <dbReference type="Pfam" id="PF08450"/>
    </source>
</evidence>
<name>A0A6M6JSC9_9PSEU</name>
<dbReference type="InterPro" id="IPR011042">
    <property type="entry name" value="6-blade_b-propeller_TolB-like"/>
</dbReference>
<dbReference type="InterPro" id="IPR013658">
    <property type="entry name" value="SGL"/>
</dbReference>
<dbReference type="InterPro" id="IPR051262">
    <property type="entry name" value="SMP-30/CGR1_Lactonase"/>
</dbReference>
<evidence type="ECO:0000313" key="5">
    <source>
        <dbReference type="Proteomes" id="UP000505377"/>
    </source>
</evidence>
<dbReference type="RefSeq" id="WP_172166830.1">
    <property type="nucleotide sequence ID" value="NZ_CP053564.1"/>
</dbReference>
<gene>
    <name evidence="4" type="ORF">HOP40_32620</name>
</gene>
<sequence length="287" mass="30357">MATGTARSRLLADDLVWAESPLWRDGEVWVSDTQGSRLVVLGADGRSDHPLDGPVNGTGFLPSGELVGARMTGARLDRFDGRGWSLHADLADLVEGTLGDLLVLPDGTVLVDEVRGRDRPGRLLRVAPDGPDPSVAVAAEDLVFPNGMVTVDGGATLVVAETFAGRLTAFAIGPAGELTDRRTWFDLCAELGEQYLPDGVCAGRDGSVWVATTTGSAFVRVADGVLVDRIDVDGFAIACCPGGDDELVLTTATSLDPQLSVFEAAHQQRTRARVTAVHRPTDDQDQR</sequence>
<feature type="domain" description="SMP-30/Gluconolactonase/LRE-like region" evidence="3">
    <location>
        <begin position="17"/>
        <end position="252"/>
    </location>
</feature>
<dbReference type="Pfam" id="PF08450">
    <property type="entry name" value="SGL"/>
    <property type="match status" value="1"/>
</dbReference>
<reference evidence="4 5" key="1">
    <citation type="submission" date="2020-05" db="EMBL/GenBank/DDBJ databases">
        <authorList>
            <person name="Mo P."/>
        </authorList>
    </citation>
    <scope>NUCLEOTIDE SEQUENCE [LARGE SCALE GENOMIC DNA]</scope>
    <source>
        <strain evidence="4 5">Gen01</strain>
    </source>
</reference>
<dbReference type="EMBL" id="CP053564">
    <property type="protein sequence ID" value="QJY49927.1"/>
    <property type="molecule type" value="Genomic_DNA"/>
</dbReference>
<dbReference type="PANTHER" id="PTHR47572:SF4">
    <property type="entry name" value="LACTONASE DRP35"/>
    <property type="match status" value="1"/>
</dbReference>
<protein>
    <submittedName>
        <fullName evidence="4">Gluconolactonase</fullName>
    </submittedName>
</protein>
<accession>A0A6M6JSC9</accession>
<dbReference type="GO" id="GO:0016787">
    <property type="term" value="F:hydrolase activity"/>
    <property type="evidence" value="ECO:0007669"/>
    <property type="project" value="UniProtKB-KW"/>
</dbReference>
<organism evidence="4 5">
    <name type="scientific">Pseudonocardia broussonetiae</name>
    <dbReference type="NCBI Taxonomy" id="2736640"/>
    <lineage>
        <taxon>Bacteria</taxon>
        <taxon>Bacillati</taxon>
        <taxon>Actinomycetota</taxon>
        <taxon>Actinomycetes</taxon>
        <taxon>Pseudonocardiales</taxon>
        <taxon>Pseudonocardiaceae</taxon>
        <taxon>Pseudonocardia</taxon>
    </lineage>
</organism>
<dbReference type="Proteomes" id="UP000505377">
    <property type="component" value="Chromosome"/>
</dbReference>
<keyword evidence="5" id="KW-1185">Reference proteome</keyword>
<evidence type="ECO:0000313" key="4">
    <source>
        <dbReference type="EMBL" id="QJY49927.1"/>
    </source>
</evidence>
<evidence type="ECO:0000256" key="1">
    <source>
        <dbReference type="ARBA" id="ARBA00008853"/>
    </source>
</evidence>
<dbReference type="KEGG" id="pbro:HOP40_32620"/>
<dbReference type="PANTHER" id="PTHR47572">
    <property type="entry name" value="LIPOPROTEIN-RELATED"/>
    <property type="match status" value="1"/>
</dbReference>
<dbReference type="Gene3D" id="2.120.10.30">
    <property type="entry name" value="TolB, C-terminal domain"/>
    <property type="match status" value="1"/>
</dbReference>
<keyword evidence="2" id="KW-0378">Hydrolase</keyword>
<comment type="similarity">
    <text evidence="1">Belongs to the SMP-30/CGR1 family.</text>
</comment>